<dbReference type="PANTHER" id="PTHR10151:SF120">
    <property type="entry name" value="BIS(5'-ADENOSYL)-TRIPHOSPHATASE"/>
    <property type="match status" value="1"/>
</dbReference>
<dbReference type="InterPro" id="IPR026263">
    <property type="entry name" value="Alkaline_phosphatase_prok"/>
</dbReference>
<dbReference type="KEGG" id="gog:C1280_13405"/>
<sequence>MLRSLLIVALPALVPPPTAHAADKPIPPRLVVLVYFDQFRGDYLARWKSQFGEGGFKRITDEGAWFDNCHYPYAYTVTAAGHSSVATGCGPAEHGVVGNDWFDRGVGKSVNCVGSERHEQVPLRTLAGTDEDEKKGAKGGVSPNRLLKPTIADALKLGTVGKGKVVALSLKNRGAALPGGKSPDAVYWMDGGTGQFVTSTFYRDAVHPWVADFNKIKPAERWRGKTWDRFRADLDYAKLSGPDDVSGESKGAAGQGRVFPHPFEPADPKTKPAYLNAIYTSPFGNDLLLELAETAVTAEKLGADDVPDLLSLSFSSNDAVGHAWGPDSQEVLDVTLRSDRIMKRLLDTLDSKVGKGKYVLVMTADHGICPLPEVSRKEGRDAARVQPATASKIEAFLTEKYAKGTAKWVEAISGPWVYLNTKAVKAAGLKQSDVENALSDWLTKQTGVQASYTRTALMDGVPATDAIGQMVTRSFHAERCGDVYVLLKPYYLPSATLGTGTTHGSPHPYDTHVPLVVYGTGVVSGVRKDRVTPLAAAAILAKAAGIKPPTGSITTVPDGLFKAAQK</sequence>
<organism evidence="7 8">
    <name type="scientific">Gemmata obscuriglobus</name>
    <dbReference type="NCBI Taxonomy" id="114"/>
    <lineage>
        <taxon>Bacteria</taxon>
        <taxon>Pseudomonadati</taxon>
        <taxon>Planctomycetota</taxon>
        <taxon>Planctomycetia</taxon>
        <taxon>Gemmatales</taxon>
        <taxon>Gemmataceae</taxon>
        <taxon>Gemmata</taxon>
    </lineage>
</organism>
<dbReference type="Gene3D" id="3.40.720.10">
    <property type="entry name" value="Alkaline Phosphatase, subunit A"/>
    <property type="match status" value="1"/>
</dbReference>
<dbReference type="Proteomes" id="UP000245802">
    <property type="component" value="Chromosome"/>
</dbReference>
<dbReference type="InterPro" id="IPR017850">
    <property type="entry name" value="Alkaline_phosphatase_core_sf"/>
</dbReference>
<dbReference type="OrthoDB" id="9771966at2"/>
<dbReference type="PIRSF" id="PIRSF031924">
    <property type="entry name" value="Pi-irrepressible_AP"/>
    <property type="match status" value="1"/>
</dbReference>
<dbReference type="InterPro" id="IPR002591">
    <property type="entry name" value="Phosphodiest/P_Trfase"/>
</dbReference>
<dbReference type="SUPFAM" id="SSF53649">
    <property type="entry name" value="Alkaline phosphatase-like"/>
    <property type="match status" value="1"/>
</dbReference>
<evidence type="ECO:0000256" key="1">
    <source>
        <dbReference type="ARBA" id="ARBA00022553"/>
    </source>
</evidence>
<proteinExistence type="predicted"/>
<feature type="binding site" evidence="5">
    <location>
        <begin position="171"/>
        <end position="173"/>
    </location>
    <ligand>
        <name>substrate</name>
    </ligand>
</feature>
<feature type="signal peptide" evidence="6">
    <location>
        <begin position="1"/>
        <end position="21"/>
    </location>
</feature>
<dbReference type="EMBL" id="CP025958">
    <property type="protein sequence ID" value="AWM37891.1"/>
    <property type="molecule type" value="Genomic_DNA"/>
</dbReference>
<keyword evidence="1 4" id="KW-0597">Phosphoprotein</keyword>
<dbReference type="PANTHER" id="PTHR10151">
    <property type="entry name" value="ECTONUCLEOTIDE PYROPHOSPHATASE/PHOSPHODIESTERASE"/>
    <property type="match status" value="1"/>
</dbReference>
<evidence type="ECO:0008006" key="9">
    <source>
        <dbReference type="Google" id="ProtNLM"/>
    </source>
</evidence>
<protein>
    <recommendedName>
        <fullName evidence="9">Alkaline phosphatase family protein</fullName>
    </recommendedName>
</protein>
<dbReference type="AlphaFoldDB" id="A0A2Z3GYZ7"/>
<feature type="chain" id="PRO_5016385652" description="Alkaline phosphatase family protein" evidence="6">
    <location>
        <begin position="22"/>
        <end position="566"/>
    </location>
</feature>
<evidence type="ECO:0000256" key="2">
    <source>
        <dbReference type="ARBA" id="ARBA00022723"/>
    </source>
</evidence>
<keyword evidence="8" id="KW-1185">Reference proteome</keyword>
<evidence type="ECO:0000256" key="5">
    <source>
        <dbReference type="PIRSR" id="PIRSR031924-51"/>
    </source>
</evidence>
<reference evidence="7 8" key="1">
    <citation type="submission" date="2018-01" db="EMBL/GenBank/DDBJ databases">
        <title>G. obscuriglobus.</title>
        <authorList>
            <person name="Franke J."/>
            <person name="Blomberg W."/>
            <person name="Selmecki A."/>
        </authorList>
    </citation>
    <scope>NUCLEOTIDE SEQUENCE [LARGE SCALE GENOMIC DNA]</scope>
    <source>
        <strain evidence="7 8">DSM 5831</strain>
    </source>
</reference>
<dbReference type="CDD" id="cd16016">
    <property type="entry name" value="AP-SPAP"/>
    <property type="match status" value="1"/>
</dbReference>
<evidence type="ECO:0000313" key="7">
    <source>
        <dbReference type="EMBL" id="AWM37891.1"/>
    </source>
</evidence>
<evidence type="ECO:0000256" key="3">
    <source>
        <dbReference type="ARBA" id="ARBA00022729"/>
    </source>
</evidence>
<dbReference type="Pfam" id="PF01663">
    <property type="entry name" value="Phosphodiest"/>
    <property type="match status" value="1"/>
</dbReference>
<keyword evidence="2" id="KW-0479">Metal-binding</keyword>
<name>A0A2Z3GYZ7_9BACT</name>
<dbReference type="GO" id="GO:0046872">
    <property type="term" value="F:metal ion binding"/>
    <property type="evidence" value="ECO:0007669"/>
    <property type="project" value="UniProtKB-KW"/>
</dbReference>
<feature type="active site" description="Phosphothreonine intermediate" evidence="4">
    <location>
        <position position="78"/>
    </location>
</feature>
<gene>
    <name evidence="7" type="ORF">C1280_13405</name>
</gene>
<feature type="binding site" evidence="5">
    <location>
        <position position="99"/>
    </location>
    <ligand>
        <name>substrate</name>
    </ligand>
</feature>
<evidence type="ECO:0000313" key="8">
    <source>
        <dbReference type="Proteomes" id="UP000245802"/>
    </source>
</evidence>
<dbReference type="Gene3D" id="3.30.1360.150">
    <property type="match status" value="1"/>
</dbReference>
<evidence type="ECO:0000256" key="6">
    <source>
        <dbReference type="SAM" id="SignalP"/>
    </source>
</evidence>
<accession>A0A2Z3GYZ7</accession>
<dbReference type="GO" id="GO:0004035">
    <property type="term" value="F:alkaline phosphatase activity"/>
    <property type="evidence" value="ECO:0007669"/>
    <property type="project" value="InterPro"/>
</dbReference>
<evidence type="ECO:0000256" key="4">
    <source>
        <dbReference type="PIRSR" id="PIRSR031924-50"/>
    </source>
</evidence>
<keyword evidence="3 6" id="KW-0732">Signal</keyword>